<keyword evidence="1" id="KW-0812">Transmembrane</keyword>
<dbReference type="EMBL" id="AP024488">
    <property type="protein sequence ID" value="BCS97058.1"/>
    <property type="molecule type" value="Genomic_DNA"/>
</dbReference>
<keyword evidence="1" id="KW-0472">Membrane</keyword>
<dbReference type="Proteomes" id="UP001320148">
    <property type="component" value="Chromosome"/>
</dbReference>
<evidence type="ECO:0000313" key="3">
    <source>
        <dbReference type="Proteomes" id="UP001320148"/>
    </source>
</evidence>
<evidence type="ECO:0000313" key="2">
    <source>
        <dbReference type="EMBL" id="BCS97058.1"/>
    </source>
</evidence>
<sequence length="158" mass="17296">MNTLKRCYIHFLSVVVMMVALVMTAGTGVAGVFDFTQGRVASPGTDLHALGTEAIQQGLGGISYFTNGEGRVVEVRAKEMANGDLRVSVRKVHIPENYVANTRDKTDEAERTYGRLAELAGENPWVGGYAVLPHNEGVKAYKFGVMVETEFNRKDQID</sequence>
<protein>
    <recommendedName>
        <fullName evidence="4">Cache 3/Cache 2 fusion domain-containing protein</fullName>
    </recommendedName>
</protein>
<dbReference type="RefSeq" id="WP_236888486.1">
    <property type="nucleotide sequence ID" value="NZ_AP024488.1"/>
</dbReference>
<reference evidence="2 3" key="1">
    <citation type="submission" date="2021-02" db="EMBL/GenBank/DDBJ databases">
        <title>Complete genome of Desulfoluna sp. strain ASN36.</title>
        <authorList>
            <person name="Takahashi A."/>
            <person name="Kojima H."/>
            <person name="Fukui M."/>
        </authorList>
    </citation>
    <scope>NUCLEOTIDE SEQUENCE [LARGE SCALE GENOMIC DNA]</scope>
    <source>
        <strain evidence="2 3">ASN36</strain>
    </source>
</reference>
<evidence type="ECO:0008006" key="4">
    <source>
        <dbReference type="Google" id="ProtNLM"/>
    </source>
</evidence>
<name>A0ABN6F3M5_9BACT</name>
<keyword evidence="1" id="KW-1133">Transmembrane helix</keyword>
<evidence type="ECO:0000256" key="1">
    <source>
        <dbReference type="SAM" id="Phobius"/>
    </source>
</evidence>
<organism evidence="2 3">
    <name type="scientific">Desulfoluna limicola</name>
    <dbReference type="NCBI Taxonomy" id="2810562"/>
    <lineage>
        <taxon>Bacteria</taxon>
        <taxon>Pseudomonadati</taxon>
        <taxon>Thermodesulfobacteriota</taxon>
        <taxon>Desulfobacteria</taxon>
        <taxon>Desulfobacterales</taxon>
        <taxon>Desulfolunaceae</taxon>
        <taxon>Desulfoluna</taxon>
    </lineage>
</organism>
<feature type="transmembrane region" description="Helical" evidence="1">
    <location>
        <begin position="7"/>
        <end position="33"/>
    </location>
</feature>
<gene>
    <name evidence="2" type="ORF">DSLASN_26900</name>
</gene>
<proteinExistence type="predicted"/>
<accession>A0ABN6F3M5</accession>
<keyword evidence="3" id="KW-1185">Reference proteome</keyword>